<dbReference type="InterPro" id="IPR006171">
    <property type="entry name" value="TOPRIM_dom"/>
</dbReference>
<dbReference type="SUPFAM" id="SSF57783">
    <property type="entry name" value="Zinc beta-ribbon"/>
    <property type="match status" value="1"/>
</dbReference>
<reference evidence="14" key="1">
    <citation type="journal article" date="2019" name="Int. J. Syst. Evol. Microbiol.">
        <title>The Global Catalogue of Microorganisms (GCM) 10K type strain sequencing project: providing services to taxonomists for standard genome sequencing and annotation.</title>
        <authorList>
            <consortium name="The Broad Institute Genomics Platform"/>
            <consortium name="The Broad Institute Genome Sequencing Center for Infectious Disease"/>
            <person name="Wu L."/>
            <person name="Ma J."/>
        </authorList>
    </citation>
    <scope>NUCLEOTIDE SEQUENCE [LARGE SCALE GENOMIC DNA]</scope>
    <source>
        <strain evidence="14">CECT 8010</strain>
    </source>
</reference>
<evidence type="ECO:0000256" key="9">
    <source>
        <dbReference type="ARBA" id="ARBA00022842"/>
    </source>
</evidence>
<evidence type="ECO:0000256" key="6">
    <source>
        <dbReference type="ARBA" id="ARBA00022723"/>
    </source>
</evidence>
<dbReference type="Gene3D" id="3.90.980.10">
    <property type="entry name" value="DNA primase, catalytic core, N-terminal domain"/>
    <property type="match status" value="1"/>
</dbReference>
<dbReference type="CDD" id="cd03364">
    <property type="entry name" value="TOPRIM_DnaG_primases"/>
    <property type="match status" value="1"/>
</dbReference>
<sequence length="356" mass="40029">MAIKQHSVEQVRSAADLTELVGRYTTVKQRKACCPFHNEKSPSFSIMHGNDRYKCFGCGKSGDAFNLIMEKENKTFYEAVEWLASLYHITLEYNQAAQQITQEQKDLKTECLASVKWAAERYTKALQALPAEADVLQYLNSRGYNAHRLAHWDIGFAPADNKFLTTPLINAGKHGPSVEIGLVNVKEGVTKDFFYNRIIIPIHDVNGIIVGLAGRQVPSGNKEADKKYPKYLNPKESIIYHKAKLWYGLWQAKAAIKQMGYCYITEGYMDVQAMHDAGLCNTVAACGTEVDILQLKMLKHYTNHLVLAFDGDGAGTKKMDKLIDNCLKLDFKTQVLNLPQGQDPDEFIRSQNLLVA</sequence>
<keyword evidence="10" id="KW-0238">DNA-binding</keyword>
<evidence type="ECO:0000256" key="5">
    <source>
        <dbReference type="ARBA" id="ARBA00022705"/>
    </source>
</evidence>
<keyword evidence="6" id="KW-0479">Metal-binding</keyword>
<comment type="caution">
    <text evidence="13">The sequence shown here is derived from an EMBL/GenBank/DDBJ whole genome shotgun (WGS) entry which is preliminary data.</text>
</comment>
<dbReference type="InterPro" id="IPR002694">
    <property type="entry name" value="Znf_CHC2"/>
</dbReference>
<keyword evidence="3" id="KW-0808">Transferase</keyword>
<keyword evidence="8" id="KW-0862">Zinc</keyword>
<keyword evidence="4" id="KW-0548">Nucleotidyltransferase</keyword>
<accession>A0ABV8PTI5</accession>
<dbReference type="EMBL" id="JBHSDC010000002">
    <property type="protein sequence ID" value="MFC4230555.1"/>
    <property type="molecule type" value="Genomic_DNA"/>
</dbReference>
<dbReference type="Pfam" id="PF01807">
    <property type="entry name" value="Zn_ribbon_DnaG"/>
    <property type="match status" value="1"/>
</dbReference>
<keyword evidence="2" id="KW-0639">Primosome</keyword>
<evidence type="ECO:0000256" key="8">
    <source>
        <dbReference type="ARBA" id="ARBA00022833"/>
    </source>
</evidence>
<evidence type="ECO:0000256" key="4">
    <source>
        <dbReference type="ARBA" id="ARBA00022695"/>
    </source>
</evidence>
<proteinExistence type="predicted"/>
<dbReference type="Gene3D" id="3.40.1360.10">
    <property type="match status" value="1"/>
</dbReference>
<keyword evidence="1" id="KW-0240">DNA-directed RNA polymerase</keyword>
<keyword evidence="11" id="KW-0804">Transcription</keyword>
<dbReference type="InterPro" id="IPR013264">
    <property type="entry name" value="DNAG_N"/>
</dbReference>
<evidence type="ECO:0000256" key="7">
    <source>
        <dbReference type="ARBA" id="ARBA00022771"/>
    </source>
</evidence>
<evidence type="ECO:0000313" key="13">
    <source>
        <dbReference type="EMBL" id="MFC4230555.1"/>
    </source>
</evidence>
<organism evidence="13 14">
    <name type="scientific">Parasediminibacterium paludis</name>
    <dbReference type="NCBI Taxonomy" id="908966"/>
    <lineage>
        <taxon>Bacteria</taxon>
        <taxon>Pseudomonadati</taxon>
        <taxon>Bacteroidota</taxon>
        <taxon>Chitinophagia</taxon>
        <taxon>Chitinophagales</taxon>
        <taxon>Chitinophagaceae</taxon>
        <taxon>Parasediminibacterium</taxon>
    </lineage>
</organism>
<keyword evidence="5" id="KW-0235">DNA replication</keyword>
<dbReference type="Gene3D" id="3.90.580.10">
    <property type="entry name" value="Zinc finger, CHC2-type domain"/>
    <property type="match status" value="1"/>
</dbReference>
<dbReference type="NCBIfam" id="TIGR01391">
    <property type="entry name" value="dnaG"/>
    <property type="match status" value="1"/>
</dbReference>
<evidence type="ECO:0000259" key="12">
    <source>
        <dbReference type="PROSITE" id="PS50880"/>
    </source>
</evidence>
<name>A0ABV8PTI5_9BACT</name>
<dbReference type="Proteomes" id="UP001595906">
    <property type="component" value="Unassembled WGS sequence"/>
</dbReference>
<dbReference type="InterPro" id="IPR034151">
    <property type="entry name" value="TOPRIM_DnaG_bac"/>
</dbReference>
<dbReference type="PANTHER" id="PTHR30313:SF2">
    <property type="entry name" value="DNA PRIMASE"/>
    <property type="match status" value="1"/>
</dbReference>
<dbReference type="PROSITE" id="PS50880">
    <property type="entry name" value="TOPRIM"/>
    <property type="match status" value="1"/>
</dbReference>
<protein>
    <submittedName>
        <fullName evidence="13">DNA primase</fullName>
    </submittedName>
</protein>
<dbReference type="PANTHER" id="PTHR30313">
    <property type="entry name" value="DNA PRIMASE"/>
    <property type="match status" value="1"/>
</dbReference>
<dbReference type="SUPFAM" id="SSF56731">
    <property type="entry name" value="DNA primase core"/>
    <property type="match status" value="1"/>
</dbReference>
<evidence type="ECO:0000256" key="3">
    <source>
        <dbReference type="ARBA" id="ARBA00022679"/>
    </source>
</evidence>
<dbReference type="SMART" id="SM00400">
    <property type="entry name" value="ZnF_CHCC"/>
    <property type="match status" value="1"/>
</dbReference>
<keyword evidence="14" id="KW-1185">Reference proteome</keyword>
<evidence type="ECO:0000256" key="10">
    <source>
        <dbReference type="ARBA" id="ARBA00023125"/>
    </source>
</evidence>
<evidence type="ECO:0000256" key="1">
    <source>
        <dbReference type="ARBA" id="ARBA00022478"/>
    </source>
</evidence>
<evidence type="ECO:0000313" key="14">
    <source>
        <dbReference type="Proteomes" id="UP001595906"/>
    </source>
</evidence>
<dbReference type="InterPro" id="IPR037068">
    <property type="entry name" value="DNA_primase_core_N_sf"/>
</dbReference>
<dbReference type="RefSeq" id="WP_379011793.1">
    <property type="nucleotide sequence ID" value="NZ_JBHSDC010000002.1"/>
</dbReference>
<dbReference type="InterPro" id="IPR006295">
    <property type="entry name" value="DNA_primase_DnaG"/>
</dbReference>
<keyword evidence="9" id="KW-0460">Magnesium</keyword>
<evidence type="ECO:0000256" key="11">
    <source>
        <dbReference type="ARBA" id="ARBA00023163"/>
    </source>
</evidence>
<gene>
    <name evidence="13" type="primary">dnaG</name>
    <name evidence="13" type="ORF">ACFOW1_01545</name>
</gene>
<dbReference type="Pfam" id="PF08275">
    <property type="entry name" value="DNAG_N"/>
    <property type="match status" value="1"/>
</dbReference>
<feature type="domain" description="Toprim" evidence="12">
    <location>
        <begin position="260"/>
        <end position="341"/>
    </location>
</feature>
<dbReference type="Pfam" id="PF13155">
    <property type="entry name" value="Toprim_2"/>
    <property type="match status" value="1"/>
</dbReference>
<dbReference type="SMART" id="SM00493">
    <property type="entry name" value="TOPRIM"/>
    <property type="match status" value="1"/>
</dbReference>
<dbReference type="InterPro" id="IPR050219">
    <property type="entry name" value="DnaG_primase"/>
</dbReference>
<keyword evidence="7" id="KW-0863">Zinc-finger</keyword>
<evidence type="ECO:0000256" key="2">
    <source>
        <dbReference type="ARBA" id="ARBA00022515"/>
    </source>
</evidence>
<dbReference type="InterPro" id="IPR036977">
    <property type="entry name" value="DNA_primase_Znf_CHC2"/>
</dbReference>